<gene>
    <name evidence="6" type="ORF">DDQ50_02180</name>
</gene>
<feature type="domain" description="Galactosyltransferase C-terminal" evidence="5">
    <location>
        <begin position="167"/>
        <end position="208"/>
    </location>
</feature>
<evidence type="ECO:0000256" key="1">
    <source>
        <dbReference type="ARBA" id="ARBA00004776"/>
    </source>
</evidence>
<accession>A0A2V1HW37</accession>
<reference evidence="6 7" key="1">
    <citation type="submission" date="2018-05" db="EMBL/GenBank/DDBJ databases">
        <title>Amnibacterium sp. M8JJ-5, whole genome shotgun sequence.</title>
        <authorList>
            <person name="Tuo L."/>
        </authorList>
    </citation>
    <scope>NUCLEOTIDE SEQUENCE [LARGE SCALE GENOMIC DNA]</scope>
    <source>
        <strain evidence="6 7">M8JJ-5</strain>
    </source>
</reference>
<dbReference type="Gene3D" id="3.90.550.10">
    <property type="entry name" value="Spore Coat Polysaccharide Biosynthesis Protein SpsA, Chain A"/>
    <property type="match status" value="1"/>
</dbReference>
<name>A0A2V1HW37_9MICO</name>
<dbReference type="EMBL" id="QEOP01000001">
    <property type="protein sequence ID" value="PVZ95349.1"/>
    <property type="molecule type" value="Genomic_DNA"/>
</dbReference>
<dbReference type="GO" id="GO:0016757">
    <property type="term" value="F:glycosyltransferase activity"/>
    <property type="evidence" value="ECO:0007669"/>
    <property type="project" value="UniProtKB-KW"/>
</dbReference>
<dbReference type="InterPro" id="IPR027791">
    <property type="entry name" value="Galactosyl_T_C"/>
</dbReference>
<comment type="caution">
    <text evidence="6">The sequence shown here is derived from an EMBL/GenBank/DDBJ whole genome shotgun (WGS) entry which is preliminary data.</text>
</comment>
<dbReference type="SUPFAM" id="SSF53448">
    <property type="entry name" value="Nucleotide-diphospho-sugar transferases"/>
    <property type="match status" value="1"/>
</dbReference>
<dbReference type="Proteomes" id="UP000244893">
    <property type="component" value="Unassembled WGS sequence"/>
</dbReference>
<evidence type="ECO:0000256" key="2">
    <source>
        <dbReference type="ARBA" id="ARBA00006739"/>
    </source>
</evidence>
<keyword evidence="4 6" id="KW-0808">Transferase</keyword>
<dbReference type="InterPro" id="IPR029044">
    <property type="entry name" value="Nucleotide-diphossugar_trans"/>
</dbReference>
<evidence type="ECO:0000313" key="6">
    <source>
        <dbReference type="EMBL" id="PVZ95349.1"/>
    </source>
</evidence>
<sequence length="275" mass="29748">MKATVVTIAAGRRPHLARQCEALERFAPESEHVVVDMGSQLADWRIGDPRRPTVIPMPSASSPLPLAAARNLGARSALEAGAEALVFLDVDCVPSVDCLGWYGEALNRRPDALLTGAVGYLPPGASSITATDSDSLDDLARFHDFRPQPALGQTVEAGHHLFWSLSFAATASTWEQIGGFDESYLGYGAEDTDFGERARVAGVPLLFVGGATAFHQHHDVESPPVRHLDDILRNGAVFAERWGYWPMRGWLEAFENDGLVSRDPDTGAYRRAVAA</sequence>
<evidence type="ECO:0000313" key="7">
    <source>
        <dbReference type="Proteomes" id="UP000244893"/>
    </source>
</evidence>
<keyword evidence="3" id="KW-0328">Glycosyltransferase</keyword>
<keyword evidence="7" id="KW-1185">Reference proteome</keyword>
<proteinExistence type="inferred from homology"/>
<dbReference type="RefSeq" id="WP_116755085.1">
    <property type="nucleotide sequence ID" value="NZ_JBHUEX010000001.1"/>
</dbReference>
<evidence type="ECO:0000259" key="5">
    <source>
        <dbReference type="Pfam" id="PF02709"/>
    </source>
</evidence>
<dbReference type="OrthoDB" id="6653642at2"/>
<evidence type="ECO:0000256" key="3">
    <source>
        <dbReference type="ARBA" id="ARBA00022676"/>
    </source>
</evidence>
<organism evidence="6 7">
    <name type="scientific">Amnibacterium flavum</name>
    <dbReference type="NCBI Taxonomy" id="2173173"/>
    <lineage>
        <taxon>Bacteria</taxon>
        <taxon>Bacillati</taxon>
        <taxon>Actinomycetota</taxon>
        <taxon>Actinomycetes</taxon>
        <taxon>Micrococcales</taxon>
        <taxon>Microbacteriaceae</taxon>
        <taxon>Amnibacterium</taxon>
    </lineage>
</organism>
<comment type="pathway">
    <text evidence="1">Cell wall biogenesis; cell wall polysaccharide biosynthesis.</text>
</comment>
<comment type="similarity">
    <text evidence="2">Belongs to the glycosyltransferase 2 family.</text>
</comment>
<dbReference type="PANTHER" id="PTHR43179">
    <property type="entry name" value="RHAMNOSYLTRANSFERASE WBBL"/>
    <property type="match status" value="1"/>
</dbReference>
<dbReference type="PANTHER" id="PTHR43179:SF12">
    <property type="entry name" value="GALACTOFURANOSYLTRANSFERASE GLFT2"/>
    <property type="match status" value="1"/>
</dbReference>
<evidence type="ECO:0000256" key="4">
    <source>
        <dbReference type="ARBA" id="ARBA00022679"/>
    </source>
</evidence>
<dbReference type="AlphaFoldDB" id="A0A2V1HW37"/>
<dbReference type="Pfam" id="PF02709">
    <property type="entry name" value="Glyco_transf_7C"/>
    <property type="match status" value="1"/>
</dbReference>
<protein>
    <submittedName>
        <fullName evidence="6">Sugar transferase</fullName>
    </submittedName>
</protein>